<dbReference type="OrthoDB" id="6979325at2"/>
<name>A0A2A5T372_9GAMM</name>
<comment type="caution">
    <text evidence="1">The sequence shown here is derived from an EMBL/GenBank/DDBJ whole genome shotgun (WGS) entry which is preliminary data.</text>
</comment>
<dbReference type="Proteomes" id="UP000219020">
    <property type="component" value="Unassembled WGS sequence"/>
</dbReference>
<accession>A0A2A5T372</accession>
<gene>
    <name evidence="1" type="ORF">BTN49_1851</name>
</gene>
<proteinExistence type="predicted"/>
<protein>
    <submittedName>
        <fullName evidence="1">Uncharacterized protein</fullName>
    </submittedName>
</protein>
<dbReference type="AlphaFoldDB" id="A0A2A5T372"/>
<sequence length="71" mass="8261">MVKNGVRLFLRVSYQQFILIFPEQLRIPFHNHSNKKCLYSGFMVLAEACLLELIQAHFKTDACEITVSVFI</sequence>
<reference evidence="2" key="1">
    <citation type="submission" date="2017-04" db="EMBL/GenBank/DDBJ databases">
        <title>Genome evolution of the luminous symbionts of deep sea anglerfish.</title>
        <authorList>
            <person name="Hendry T.A."/>
        </authorList>
    </citation>
    <scope>NUCLEOTIDE SEQUENCE [LARGE SCALE GENOMIC DNA]</scope>
</reference>
<dbReference type="EMBL" id="NBYY01000016">
    <property type="protein sequence ID" value="PCS22625.1"/>
    <property type="molecule type" value="Genomic_DNA"/>
</dbReference>
<organism evidence="1 2">
    <name type="scientific">Candidatus Enterovibrio escicola</name>
    <dbReference type="NCBI Taxonomy" id="1927127"/>
    <lineage>
        <taxon>Bacteria</taxon>
        <taxon>Pseudomonadati</taxon>
        <taxon>Pseudomonadota</taxon>
        <taxon>Gammaproteobacteria</taxon>
        <taxon>Vibrionales</taxon>
        <taxon>Vibrionaceae</taxon>
        <taxon>Enterovibrio</taxon>
    </lineage>
</organism>
<evidence type="ECO:0000313" key="2">
    <source>
        <dbReference type="Proteomes" id="UP000219020"/>
    </source>
</evidence>
<keyword evidence="2" id="KW-1185">Reference proteome</keyword>
<evidence type="ECO:0000313" key="1">
    <source>
        <dbReference type="EMBL" id="PCS22625.1"/>
    </source>
</evidence>